<gene>
    <name evidence="1" type="ORF">BDP27DRAFT_1424649</name>
</gene>
<dbReference type="SUPFAM" id="SSF56672">
    <property type="entry name" value="DNA/RNA polymerases"/>
    <property type="match status" value="1"/>
</dbReference>
<dbReference type="Proteomes" id="UP000772434">
    <property type="component" value="Unassembled WGS sequence"/>
</dbReference>
<comment type="caution">
    <text evidence="1">The sequence shown here is derived from an EMBL/GenBank/DDBJ whole genome shotgun (WGS) entry which is preliminary data.</text>
</comment>
<dbReference type="Gene3D" id="3.10.10.10">
    <property type="entry name" value="HIV Type 1 Reverse Transcriptase, subunit A, domain 1"/>
    <property type="match status" value="1"/>
</dbReference>
<proteinExistence type="predicted"/>
<name>A0A9P5PNE1_9AGAR</name>
<sequence length="494" mass="55483">MAPQLVQSTPQMDVVLSSKQHYHSSHSPAMARHWYTASQARIDKLMLQAYLAELAGLVLKKGWEGKMRREVMGAKMGTDVSFAEWAYETQNLSLSPELQQDLDAEPVLATELNAWIAEVKSRDDKVAIETDRIQTAVSAAHTRDAQKSKKSLVIASRHTKPRSQTVSLVLSPRLKLLNVLPSHREEDLLDIHDGCRRCRVFYIGHRTANCTDCRSSRKNCCVCLQVKREPVGVTIQKLALPADEKSSDTDGIAAFSPSKRGGQFIVIIGGAATLHGICEIENIIEGRKLDIAHRMPFLTAEHIVIDVQARTAIDKRVGYDLLNPPVHPPRPPPPVWVTPPPTPKKVHLPKREFIPTNSADLPVSVMLDVQQHIETLALQKLLQQENILMKEKHADMFPLRLPDTVDLPDDILHRIRLKDPSLITSGRQYRPARKNLESWKRMLDDHLKAGRMRASSSEFSSPAFVVPKHKGHEIDHSVDPRWVNDYPALNANTV</sequence>
<evidence type="ECO:0000313" key="2">
    <source>
        <dbReference type="Proteomes" id="UP000772434"/>
    </source>
</evidence>
<dbReference type="AlphaFoldDB" id="A0A9P5PNE1"/>
<dbReference type="OrthoDB" id="2369050at2759"/>
<dbReference type="EMBL" id="JADNRY010000100">
    <property type="protein sequence ID" value="KAF9065667.1"/>
    <property type="molecule type" value="Genomic_DNA"/>
</dbReference>
<accession>A0A9P5PNE1</accession>
<keyword evidence="2" id="KW-1185">Reference proteome</keyword>
<reference evidence="1" key="1">
    <citation type="submission" date="2020-11" db="EMBL/GenBank/DDBJ databases">
        <authorList>
            <consortium name="DOE Joint Genome Institute"/>
            <person name="Ahrendt S."/>
            <person name="Riley R."/>
            <person name="Andreopoulos W."/>
            <person name="Labutti K."/>
            <person name="Pangilinan J."/>
            <person name="Ruiz-Duenas F.J."/>
            <person name="Barrasa J.M."/>
            <person name="Sanchez-Garcia M."/>
            <person name="Camarero S."/>
            <person name="Miyauchi S."/>
            <person name="Serrano A."/>
            <person name="Linde D."/>
            <person name="Babiker R."/>
            <person name="Drula E."/>
            <person name="Ayuso-Fernandez I."/>
            <person name="Pacheco R."/>
            <person name="Padilla G."/>
            <person name="Ferreira P."/>
            <person name="Barriuso J."/>
            <person name="Kellner H."/>
            <person name="Castanera R."/>
            <person name="Alfaro M."/>
            <person name="Ramirez L."/>
            <person name="Pisabarro A.G."/>
            <person name="Kuo A."/>
            <person name="Tritt A."/>
            <person name="Lipzen A."/>
            <person name="He G."/>
            <person name="Yan M."/>
            <person name="Ng V."/>
            <person name="Cullen D."/>
            <person name="Martin F."/>
            <person name="Rosso M.-N."/>
            <person name="Henrissat B."/>
            <person name="Hibbett D."/>
            <person name="Martinez A.T."/>
            <person name="Grigoriev I.V."/>
        </authorList>
    </citation>
    <scope>NUCLEOTIDE SEQUENCE</scope>
    <source>
        <strain evidence="1">AH 40177</strain>
    </source>
</reference>
<dbReference type="InterPro" id="IPR043502">
    <property type="entry name" value="DNA/RNA_pol_sf"/>
</dbReference>
<evidence type="ECO:0000313" key="1">
    <source>
        <dbReference type="EMBL" id="KAF9065667.1"/>
    </source>
</evidence>
<protein>
    <submittedName>
        <fullName evidence="1">Uncharacterized protein</fullName>
    </submittedName>
</protein>
<organism evidence="1 2">
    <name type="scientific">Rhodocollybia butyracea</name>
    <dbReference type="NCBI Taxonomy" id="206335"/>
    <lineage>
        <taxon>Eukaryota</taxon>
        <taxon>Fungi</taxon>
        <taxon>Dikarya</taxon>
        <taxon>Basidiomycota</taxon>
        <taxon>Agaricomycotina</taxon>
        <taxon>Agaricomycetes</taxon>
        <taxon>Agaricomycetidae</taxon>
        <taxon>Agaricales</taxon>
        <taxon>Marasmiineae</taxon>
        <taxon>Omphalotaceae</taxon>
        <taxon>Rhodocollybia</taxon>
    </lineage>
</organism>